<dbReference type="GO" id="GO:0003697">
    <property type="term" value="F:single-stranded DNA binding"/>
    <property type="evidence" value="ECO:0007669"/>
    <property type="project" value="TreeGrafter"/>
</dbReference>
<dbReference type="GO" id="GO:0035861">
    <property type="term" value="C:site of double-strand break"/>
    <property type="evidence" value="ECO:0007669"/>
    <property type="project" value="TreeGrafter"/>
</dbReference>
<dbReference type="GO" id="GO:0031297">
    <property type="term" value="P:replication fork processing"/>
    <property type="evidence" value="ECO:0007669"/>
    <property type="project" value="TreeGrafter"/>
</dbReference>
<dbReference type="Gene3D" id="1.10.10.1450">
    <property type="match status" value="1"/>
</dbReference>
<dbReference type="PANTHER" id="PTHR46060">
    <property type="entry name" value="MARINER MOS1 TRANSPOSASE-LIKE PROTEIN"/>
    <property type="match status" value="1"/>
</dbReference>
<proteinExistence type="predicted"/>
<dbReference type="GO" id="GO:0000793">
    <property type="term" value="C:condensed chromosome"/>
    <property type="evidence" value="ECO:0007669"/>
    <property type="project" value="TreeGrafter"/>
</dbReference>
<dbReference type="GO" id="GO:0015074">
    <property type="term" value="P:DNA integration"/>
    <property type="evidence" value="ECO:0007669"/>
    <property type="project" value="TreeGrafter"/>
</dbReference>
<dbReference type="InterPro" id="IPR052709">
    <property type="entry name" value="Transposase-MT_Hybrid"/>
</dbReference>
<dbReference type="GO" id="GO:0044547">
    <property type="term" value="F:DNA topoisomerase binding"/>
    <property type="evidence" value="ECO:0007669"/>
    <property type="project" value="TreeGrafter"/>
</dbReference>
<protein>
    <submittedName>
        <fullName evidence="1">Uncharacterized protein</fullName>
    </submittedName>
</protein>
<dbReference type="GO" id="GO:0046975">
    <property type="term" value="F:histone H3K36 methyltransferase activity"/>
    <property type="evidence" value="ECO:0007669"/>
    <property type="project" value="TreeGrafter"/>
</dbReference>
<keyword evidence="2" id="KW-1185">Reference proteome</keyword>
<dbReference type="GO" id="GO:0000729">
    <property type="term" value="P:DNA double-strand break processing"/>
    <property type="evidence" value="ECO:0007669"/>
    <property type="project" value="TreeGrafter"/>
</dbReference>
<gene>
    <name evidence="1" type="ORF">FD754_018583</name>
</gene>
<dbReference type="GO" id="GO:0042800">
    <property type="term" value="F:histone H3K4 methyltransferase activity"/>
    <property type="evidence" value="ECO:0007669"/>
    <property type="project" value="TreeGrafter"/>
</dbReference>
<dbReference type="GO" id="GO:0000014">
    <property type="term" value="F:single-stranded DNA endodeoxyribonuclease activity"/>
    <property type="evidence" value="ECO:0007669"/>
    <property type="project" value="TreeGrafter"/>
</dbReference>
<dbReference type="GO" id="GO:0003690">
    <property type="term" value="F:double-stranded DNA binding"/>
    <property type="evidence" value="ECO:0007669"/>
    <property type="project" value="TreeGrafter"/>
</dbReference>
<accession>A0A5N3UXW7</accession>
<dbReference type="Proteomes" id="UP000326458">
    <property type="component" value="Unassembled WGS sequence"/>
</dbReference>
<evidence type="ECO:0000313" key="1">
    <source>
        <dbReference type="EMBL" id="KAB0341657.1"/>
    </source>
</evidence>
<reference evidence="1 2" key="1">
    <citation type="submission" date="2019-06" db="EMBL/GenBank/DDBJ databases">
        <title>Discovery of a novel chromosome fission-fusion reversal in muntjac.</title>
        <authorList>
            <person name="Mudd A.B."/>
            <person name="Bredeson J.V."/>
            <person name="Baum R."/>
            <person name="Hockemeyer D."/>
            <person name="Rokhsar D.S."/>
        </authorList>
    </citation>
    <scope>NUCLEOTIDE SEQUENCE [LARGE SCALE GENOMIC DNA]</scope>
    <source>
        <strain evidence="1">UTSW_UCB_Mm</strain>
        <tissue evidence="1">Fibroblast cell line</tissue>
    </source>
</reference>
<evidence type="ECO:0000313" key="2">
    <source>
        <dbReference type="Proteomes" id="UP000326458"/>
    </source>
</evidence>
<organism evidence="1 2">
    <name type="scientific">Muntiacus muntjak</name>
    <name type="common">Barking deer</name>
    <name type="synonym">Indian muntjac</name>
    <dbReference type="NCBI Taxonomy" id="9888"/>
    <lineage>
        <taxon>Eukaryota</taxon>
        <taxon>Metazoa</taxon>
        <taxon>Chordata</taxon>
        <taxon>Craniata</taxon>
        <taxon>Vertebrata</taxon>
        <taxon>Euteleostomi</taxon>
        <taxon>Mammalia</taxon>
        <taxon>Eutheria</taxon>
        <taxon>Laurasiatheria</taxon>
        <taxon>Artiodactyla</taxon>
        <taxon>Ruminantia</taxon>
        <taxon>Pecora</taxon>
        <taxon>Cervidae</taxon>
        <taxon>Muntiacinae</taxon>
        <taxon>Muntiacus</taxon>
    </lineage>
</organism>
<dbReference type="GO" id="GO:0044774">
    <property type="term" value="P:mitotic DNA integrity checkpoint signaling"/>
    <property type="evidence" value="ECO:0007669"/>
    <property type="project" value="TreeGrafter"/>
</dbReference>
<name>A0A5N3UXW7_MUNMU</name>
<dbReference type="EMBL" id="VCEA01000003">
    <property type="protein sequence ID" value="KAB0341657.1"/>
    <property type="molecule type" value="Genomic_DNA"/>
</dbReference>
<dbReference type="AlphaFoldDB" id="A0A5N3UXW7"/>
<feature type="non-terminal residue" evidence="1">
    <location>
        <position position="89"/>
    </location>
</feature>
<comment type="caution">
    <text evidence="1">The sequence shown here is derived from an EMBL/GenBank/DDBJ whole genome shotgun (WGS) entry which is preliminary data.</text>
</comment>
<dbReference type="PANTHER" id="PTHR46060:SF2">
    <property type="entry name" value="HISTONE-LYSINE N-METHYLTRANSFERASE SETMAR"/>
    <property type="match status" value="1"/>
</dbReference>
<dbReference type="GO" id="GO:0006303">
    <property type="term" value="P:double-strand break repair via nonhomologous end joining"/>
    <property type="evidence" value="ECO:0007669"/>
    <property type="project" value="TreeGrafter"/>
</dbReference>
<dbReference type="GO" id="GO:0005634">
    <property type="term" value="C:nucleus"/>
    <property type="evidence" value="ECO:0007669"/>
    <property type="project" value="TreeGrafter"/>
</dbReference>
<sequence>MEMILDKKQIQCIFLFEFKMGHKAVETTCNFNNAFGPRTANKCTVQSLKEEEHSGWSSEVDNDQLRAITEADSLTATPEVAEELKVDHS</sequence>